<sequence>MLFTIYRDHPKKTLLFIIIFISGIAYKFRAHLFSAFLKKMQSKLTKEMQLQMEKGQKINAKQDQIQQIVDQYYENKGFMDTISEILKLDQITTIGNQLKQNKQLTQQQKVEIYQDITQQFLIFEVSTILFFKKFECLLLLSQIIILTITIVDEQKFIENLLIEIQQIILNQQYLQVSTIIQTQFNQQAQMYSYDKQTNLKELITNLIQLLQRQYMDHKFQQQLENRCRDELKIKINQLQQQYQGQHLKIIQEQSKQLVEHLIKLNKSLGLMTFSDFTISYNFQKLNNRIQLIPQINEINNQILIKQLIKHHQVIKEEFYAKESIQTNINYYQKILKQSLKIKDEQSSNIQPNNDMILIQKVLHEFKISEILKQSQNQIIKKLVFGNELDESVSSQQQSLGKLV</sequence>
<keyword evidence="3" id="KW-1185">Reference proteome</keyword>
<dbReference type="AlphaFoldDB" id="A0A8S1PXY9"/>
<evidence type="ECO:0000313" key="2">
    <source>
        <dbReference type="EMBL" id="CAD8107379.1"/>
    </source>
</evidence>
<evidence type="ECO:0008006" key="4">
    <source>
        <dbReference type="Google" id="ProtNLM"/>
    </source>
</evidence>
<comment type="caution">
    <text evidence="2">The sequence shown here is derived from an EMBL/GenBank/DDBJ whole genome shotgun (WGS) entry which is preliminary data.</text>
</comment>
<reference evidence="2" key="1">
    <citation type="submission" date="2021-01" db="EMBL/GenBank/DDBJ databases">
        <authorList>
            <consortium name="Genoscope - CEA"/>
            <person name="William W."/>
        </authorList>
    </citation>
    <scope>NUCLEOTIDE SEQUENCE</scope>
</reference>
<dbReference type="Proteomes" id="UP000688137">
    <property type="component" value="Unassembled WGS sequence"/>
</dbReference>
<organism evidence="2 3">
    <name type="scientific">Paramecium primaurelia</name>
    <dbReference type="NCBI Taxonomy" id="5886"/>
    <lineage>
        <taxon>Eukaryota</taxon>
        <taxon>Sar</taxon>
        <taxon>Alveolata</taxon>
        <taxon>Ciliophora</taxon>
        <taxon>Intramacronucleata</taxon>
        <taxon>Oligohymenophorea</taxon>
        <taxon>Peniculida</taxon>
        <taxon>Parameciidae</taxon>
        <taxon>Paramecium</taxon>
    </lineage>
</organism>
<dbReference type="OMA" id="QCREEYK"/>
<accession>A0A8S1PXY9</accession>
<protein>
    <recommendedName>
        <fullName evidence="4">Transmembrane protein</fullName>
    </recommendedName>
</protein>
<name>A0A8S1PXY9_PARPR</name>
<evidence type="ECO:0000313" key="3">
    <source>
        <dbReference type="Proteomes" id="UP000688137"/>
    </source>
</evidence>
<keyword evidence="1" id="KW-1133">Transmembrane helix</keyword>
<proteinExistence type="predicted"/>
<evidence type="ECO:0000256" key="1">
    <source>
        <dbReference type="SAM" id="Phobius"/>
    </source>
</evidence>
<keyword evidence="1" id="KW-0812">Transmembrane</keyword>
<gene>
    <name evidence="2" type="ORF">PPRIM_AZ9-3.1.T1330139</name>
</gene>
<dbReference type="EMBL" id="CAJJDM010000136">
    <property type="protein sequence ID" value="CAD8107379.1"/>
    <property type="molecule type" value="Genomic_DNA"/>
</dbReference>
<keyword evidence="1" id="KW-0472">Membrane</keyword>
<feature type="transmembrane region" description="Helical" evidence="1">
    <location>
        <begin position="14"/>
        <end position="37"/>
    </location>
</feature>